<dbReference type="Proteomes" id="UP000645462">
    <property type="component" value="Unassembled WGS sequence"/>
</dbReference>
<gene>
    <name evidence="3" type="ORF">GCM10011363_00200</name>
</gene>
<feature type="domain" description="Fatty acid desaturase" evidence="2">
    <location>
        <begin position="21"/>
        <end position="260"/>
    </location>
</feature>
<keyword evidence="1" id="KW-0472">Membrane</keyword>
<protein>
    <submittedName>
        <fullName evidence="3">Fatty acid desaturase</fullName>
    </submittedName>
</protein>
<keyword evidence="4" id="KW-1185">Reference proteome</keyword>
<dbReference type="EMBL" id="BMFC01000001">
    <property type="protein sequence ID" value="GGB87525.1"/>
    <property type="molecule type" value="Genomic_DNA"/>
</dbReference>
<evidence type="ECO:0000313" key="4">
    <source>
        <dbReference type="Proteomes" id="UP000645462"/>
    </source>
</evidence>
<keyword evidence="1" id="KW-1133">Transmembrane helix</keyword>
<proteinExistence type="predicted"/>
<sequence length="288" mass="32867">MLGVTYGVWGIATVWVSDVSVFLAILLCAWTAAQHSSLTHEALHGHPSRNMLLNAALVFPPLTVVVPYLRFRDTHFAHHHDESLTDPYDDPETNYLDPTVWDHLPAWRKALYRINNTLAGRLILGPALGQIAFMATDWHLIRAGNRRVLMGWLLHLPAVASVLWWMMAVANMPLWAWIVSVYLALSVLKLRTFLEHQAHDRSTARTAIVEDRGLLGLLFLNNNLHVVHHLHPGVPWYALPDLYRARKAQYLSSNQGYRYRTYAEVARKYLFRAKDPVPHPLYRDGHGG</sequence>
<name>A0ABQ1K6Y5_9RHOB</name>
<dbReference type="CDD" id="cd03509">
    <property type="entry name" value="DesA_FADS-like"/>
    <property type="match status" value="1"/>
</dbReference>
<evidence type="ECO:0000313" key="3">
    <source>
        <dbReference type="EMBL" id="GGB87525.1"/>
    </source>
</evidence>
<accession>A0ABQ1K6Y5</accession>
<keyword evidence="1" id="KW-0812">Transmembrane</keyword>
<dbReference type="InterPro" id="IPR005804">
    <property type="entry name" value="FA_desaturase_dom"/>
</dbReference>
<feature type="transmembrane region" description="Helical" evidence="1">
    <location>
        <begin position="51"/>
        <end position="69"/>
    </location>
</feature>
<evidence type="ECO:0000259" key="2">
    <source>
        <dbReference type="Pfam" id="PF00487"/>
    </source>
</evidence>
<reference evidence="4" key="1">
    <citation type="journal article" date="2019" name="Int. J. Syst. Evol. Microbiol.">
        <title>The Global Catalogue of Microorganisms (GCM) 10K type strain sequencing project: providing services to taxonomists for standard genome sequencing and annotation.</title>
        <authorList>
            <consortium name="The Broad Institute Genomics Platform"/>
            <consortium name="The Broad Institute Genome Sequencing Center for Infectious Disease"/>
            <person name="Wu L."/>
            <person name="Ma J."/>
        </authorList>
    </citation>
    <scope>NUCLEOTIDE SEQUENCE [LARGE SCALE GENOMIC DNA]</scope>
    <source>
        <strain evidence="4">CGMCC 1.12478</strain>
    </source>
</reference>
<comment type="caution">
    <text evidence="3">The sequence shown here is derived from an EMBL/GenBank/DDBJ whole genome shotgun (WGS) entry which is preliminary data.</text>
</comment>
<feature type="transmembrane region" description="Helical" evidence="1">
    <location>
        <begin position="118"/>
        <end position="136"/>
    </location>
</feature>
<feature type="transmembrane region" description="Helical" evidence="1">
    <location>
        <begin position="6"/>
        <end position="30"/>
    </location>
</feature>
<dbReference type="Pfam" id="PF00487">
    <property type="entry name" value="FA_desaturase"/>
    <property type="match status" value="1"/>
</dbReference>
<evidence type="ECO:0000256" key="1">
    <source>
        <dbReference type="SAM" id="Phobius"/>
    </source>
</evidence>
<organism evidence="3 4">
    <name type="scientific">Marivita lacus</name>
    <dbReference type="NCBI Taxonomy" id="1323742"/>
    <lineage>
        <taxon>Bacteria</taxon>
        <taxon>Pseudomonadati</taxon>
        <taxon>Pseudomonadota</taxon>
        <taxon>Alphaproteobacteria</taxon>
        <taxon>Rhodobacterales</taxon>
        <taxon>Roseobacteraceae</taxon>
        <taxon>Marivita</taxon>
    </lineage>
</organism>